<dbReference type="InterPro" id="IPR046758">
    <property type="entry name" value="Sey1/RHD3-like_3HB"/>
</dbReference>
<keyword evidence="3" id="KW-1185">Reference proteome</keyword>
<dbReference type="Pfam" id="PF20428">
    <property type="entry name" value="Sey1_3HB"/>
    <property type="match status" value="1"/>
</dbReference>
<evidence type="ECO:0000313" key="3">
    <source>
        <dbReference type="Proteomes" id="UP001345219"/>
    </source>
</evidence>
<feature type="domain" description="Sey1/RHD3-like three-helix bundle" evidence="1">
    <location>
        <begin position="1"/>
        <end position="110"/>
    </location>
</feature>
<dbReference type="AlphaFoldDB" id="A0AAN7QPA6"/>
<gene>
    <name evidence="2" type="ORF">SAY87_028481</name>
</gene>
<sequence>MICRLQEYATKLVEKNAMAKAKTVLGDMKERFVDIFACDDNDIQRKWEANDDFHKISEIAFSASLMLLSVVAAIRLDDGKDNIYGILKDALLPTDKGKSKKTALANTLDSTIWPEKSAKRLYIIVGRALRGTVAVTSATYTVTGWLAPFLAFL</sequence>
<protein>
    <recommendedName>
        <fullName evidence="1">Sey1/RHD3-like three-helix bundle domain-containing protein</fullName>
    </recommendedName>
</protein>
<dbReference type="GO" id="GO:0003924">
    <property type="term" value="F:GTPase activity"/>
    <property type="evidence" value="ECO:0007669"/>
    <property type="project" value="TreeGrafter"/>
</dbReference>
<dbReference type="EMBL" id="JAXIOK010000004">
    <property type="protein sequence ID" value="KAK4773462.1"/>
    <property type="molecule type" value="Genomic_DNA"/>
</dbReference>
<reference evidence="2 3" key="1">
    <citation type="journal article" date="2023" name="Hortic Res">
        <title>Pangenome of water caltrop reveals structural variations and asymmetric subgenome divergence after allopolyploidization.</title>
        <authorList>
            <person name="Zhang X."/>
            <person name="Chen Y."/>
            <person name="Wang L."/>
            <person name="Yuan Y."/>
            <person name="Fang M."/>
            <person name="Shi L."/>
            <person name="Lu R."/>
            <person name="Comes H.P."/>
            <person name="Ma Y."/>
            <person name="Chen Y."/>
            <person name="Huang G."/>
            <person name="Zhou Y."/>
            <person name="Zheng Z."/>
            <person name="Qiu Y."/>
        </authorList>
    </citation>
    <scope>NUCLEOTIDE SEQUENCE [LARGE SCALE GENOMIC DNA]</scope>
    <source>
        <tissue evidence="2">Roots</tissue>
    </source>
</reference>
<dbReference type="Proteomes" id="UP001345219">
    <property type="component" value="Chromosome 22"/>
</dbReference>
<dbReference type="PANTHER" id="PTHR45923:SF2">
    <property type="entry name" value="PROTEIN SEY1"/>
    <property type="match status" value="1"/>
</dbReference>
<accession>A0AAN7QPA6</accession>
<dbReference type="GO" id="GO:0016320">
    <property type="term" value="P:endoplasmic reticulum membrane fusion"/>
    <property type="evidence" value="ECO:0007669"/>
    <property type="project" value="TreeGrafter"/>
</dbReference>
<evidence type="ECO:0000259" key="1">
    <source>
        <dbReference type="Pfam" id="PF20428"/>
    </source>
</evidence>
<comment type="caution">
    <text evidence="2">The sequence shown here is derived from an EMBL/GenBank/DDBJ whole genome shotgun (WGS) entry which is preliminary data.</text>
</comment>
<organism evidence="2 3">
    <name type="scientific">Trapa incisa</name>
    <dbReference type="NCBI Taxonomy" id="236973"/>
    <lineage>
        <taxon>Eukaryota</taxon>
        <taxon>Viridiplantae</taxon>
        <taxon>Streptophyta</taxon>
        <taxon>Embryophyta</taxon>
        <taxon>Tracheophyta</taxon>
        <taxon>Spermatophyta</taxon>
        <taxon>Magnoliopsida</taxon>
        <taxon>eudicotyledons</taxon>
        <taxon>Gunneridae</taxon>
        <taxon>Pentapetalae</taxon>
        <taxon>rosids</taxon>
        <taxon>malvids</taxon>
        <taxon>Myrtales</taxon>
        <taxon>Lythraceae</taxon>
        <taxon>Trapa</taxon>
    </lineage>
</organism>
<dbReference type="GO" id="GO:0005783">
    <property type="term" value="C:endoplasmic reticulum"/>
    <property type="evidence" value="ECO:0007669"/>
    <property type="project" value="TreeGrafter"/>
</dbReference>
<dbReference type="PANTHER" id="PTHR45923">
    <property type="entry name" value="PROTEIN SEY1"/>
    <property type="match status" value="1"/>
</dbReference>
<evidence type="ECO:0000313" key="2">
    <source>
        <dbReference type="EMBL" id="KAK4773462.1"/>
    </source>
</evidence>
<proteinExistence type="predicted"/>
<dbReference type="InterPro" id="IPR008803">
    <property type="entry name" value="RHD3/Sey1"/>
</dbReference>
<name>A0AAN7QPA6_9MYRT</name>